<gene>
    <name evidence="2" type="ORF">EW146_g1744</name>
</gene>
<sequence>MSSLKRRLSNELTDGVQHTRHKLNGAMSPGRPSDIDPPTRTRNLDNFVITIMKAFNGVRPGDPLRAGIDGIYELFSAIAQSLPLESRSRVKYLLYFDVKDVARYPDLQADLLQAWRDQSFDSIRQRLLDGNNNIRLASEIKVTAIQRAWQEPYMRYWHQVMYDNINNMARNMDYSNTVSIIQSAGTGKSRMVDEMAKLVFTIPFNLHLRDKSAFMSLVYPPPDEEVRNYFETRPKETYGQYRTRIYAFFKYLFIEVWTAVNASFGFGHSHRDLAQLWRNYLQLSDNREKLYRSVIDRCKEASTVRTRSMSYIPPVFIILQEVHYAAHEAIQELEKLLACIPDVESAVRAPDTLVKLVLYFDDSQMFAQEHVAEGEDSYSIFLSCFNSFRLHNVIGILISTHSHISYADPPKEPYCSSGRAPLNYTKFQAPITETAFDCHPSFPLKPGQYTLSDVASVEFMARFGRPLFWSLLNGARLSNNPDEYDMVCHSLVDLAREKLLGRHNVDLDRDKVSRSGQIAIADVRLLLDFVEGLNDSHQMGVALVNKHLRTAWSIPSHRRYMISGYPSEPIIAEAAARQMHLFRRETPQPQAPVLDILRREVAGGLLDLDDLDKLVARTLLMEAYDRAIEREQGFEPGVTYPFYSQGCSVITFIEELFHEDTAREILDSVPDNVVAGESLREAFKDAVVRFTHFVKLDDDSGVSTNAVFAAFIKCVAFMDSHSQQGAHIVIPILLRRDALLSEKATSGLFVQVIRRRRMCSPAELKIEPQDLGFFPLKDEARPYIGMTMELGVKGKPPVGVTTEVRILTGRRVHGTTVNSTAAGVAIGFDEAFEKPSPPLTSTAHDAISAVHPRYTLIAYGCSNNVYKGVQKGDEHTYGYLLSPRNFLEEHGRLDKDSHLFVLRQQPFWSRGGGYQWVKDEMLNESGEESLKRDERMLVIQDEQMAEHAPDEELCMEVDDDNLDRPD</sequence>
<protein>
    <submittedName>
        <fullName evidence="2">Uncharacterized protein</fullName>
    </submittedName>
</protein>
<keyword evidence="3" id="KW-1185">Reference proteome</keyword>
<organism evidence="2 3">
    <name type="scientific">Bondarzewia mesenterica</name>
    <dbReference type="NCBI Taxonomy" id="1095465"/>
    <lineage>
        <taxon>Eukaryota</taxon>
        <taxon>Fungi</taxon>
        <taxon>Dikarya</taxon>
        <taxon>Basidiomycota</taxon>
        <taxon>Agaricomycotina</taxon>
        <taxon>Agaricomycetes</taxon>
        <taxon>Russulales</taxon>
        <taxon>Bondarzewiaceae</taxon>
        <taxon>Bondarzewia</taxon>
    </lineage>
</organism>
<dbReference type="OrthoDB" id="3270019at2759"/>
<accession>A0A4S4M550</accession>
<name>A0A4S4M550_9AGAM</name>
<evidence type="ECO:0000313" key="2">
    <source>
        <dbReference type="EMBL" id="THH19411.1"/>
    </source>
</evidence>
<reference evidence="2 3" key="1">
    <citation type="submission" date="2019-02" db="EMBL/GenBank/DDBJ databases">
        <title>Genome sequencing of the rare red list fungi Bondarzewia mesenterica.</title>
        <authorList>
            <person name="Buettner E."/>
            <person name="Kellner H."/>
        </authorList>
    </citation>
    <scope>NUCLEOTIDE SEQUENCE [LARGE SCALE GENOMIC DNA]</scope>
    <source>
        <strain evidence="2 3">DSM 108281</strain>
    </source>
</reference>
<dbReference type="PANTHER" id="PTHR33266:SF1">
    <property type="entry name" value="F-BOX DOMAIN-CONTAINING PROTEIN"/>
    <property type="match status" value="1"/>
</dbReference>
<evidence type="ECO:0000256" key="1">
    <source>
        <dbReference type="SAM" id="MobiDB-lite"/>
    </source>
</evidence>
<dbReference type="Proteomes" id="UP000310158">
    <property type="component" value="Unassembled WGS sequence"/>
</dbReference>
<feature type="region of interest" description="Disordered" evidence="1">
    <location>
        <begin position="1"/>
        <end position="41"/>
    </location>
</feature>
<evidence type="ECO:0000313" key="3">
    <source>
        <dbReference type="Proteomes" id="UP000310158"/>
    </source>
</evidence>
<comment type="caution">
    <text evidence="2">The sequence shown here is derived from an EMBL/GenBank/DDBJ whole genome shotgun (WGS) entry which is preliminary data.</text>
</comment>
<proteinExistence type="predicted"/>
<dbReference type="EMBL" id="SGPL01000046">
    <property type="protein sequence ID" value="THH19411.1"/>
    <property type="molecule type" value="Genomic_DNA"/>
</dbReference>
<dbReference type="AlphaFoldDB" id="A0A4S4M550"/>
<dbReference type="PANTHER" id="PTHR33266">
    <property type="entry name" value="CHROMOSOME 15, WHOLE GENOME SHOTGUN SEQUENCE"/>
    <property type="match status" value="1"/>
</dbReference>